<dbReference type="VEuPathDB" id="FungiDB:PSTT_10176"/>
<name>A0A2S4V5A9_9BASI</name>
<organism evidence="7 8">
    <name type="scientific">Puccinia striiformis</name>
    <dbReference type="NCBI Taxonomy" id="27350"/>
    <lineage>
        <taxon>Eukaryota</taxon>
        <taxon>Fungi</taxon>
        <taxon>Dikarya</taxon>
        <taxon>Basidiomycota</taxon>
        <taxon>Pucciniomycotina</taxon>
        <taxon>Pucciniomycetes</taxon>
        <taxon>Pucciniales</taxon>
        <taxon>Pucciniaceae</taxon>
        <taxon>Puccinia</taxon>
    </lineage>
</organism>
<dbReference type="PANTHER" id="PTHR43791">
    <property type="entry name" value="PERMEASE-RELATED"/>
    <property type="match status" value="1"/>
</dbReference>
<keyword evidence="5" id="KW-0472">Membrane</keyword>
<dbReference type="SUPFAM" id="SSF103473">
    <property type="entry name" value="MFS general substrate transporter"/>
    <property type="match status" value="1"/>
</dbReference>
<evidence type="ECO:0000313" key="7">
    <source>
        <dbReference type="EMBL" id="POW04729.1"/>
    </source>
</evidence>
<evidence type="ECO:0000256" key="1">
    <source>
        <dbReference type="ARBA" id="ARBA00004141"/>
    </source>
</evidence>
<keyword evidence="3" id="KW-0812">Transmembrane</keyword>
<gene>
    <name evidence="7" type="ORF">PSTT_10176</name>
</gene>
<dbReference type="VEuPathDB" id="FungiDB:PSHT_15232"/>
<evidence type="ECO:0000256" key="6">
    <source>
        <dbReference type="SAM" id="MobiDB-lite"/>
    </source>
</evidence>
<evidence type="ECO:0000256" key="5">
    <source>
        <dbReference type="ARBA" id="ARBA00023136"/>
    </source>
</evidence>
<dbReference type="GO" id="GO:0022857">
    <property type="term" value="F:transmembrane transporter activity"/>
    <property type="evidence" value="ECO:0007669"/>
    <property type="project" value="TreeGrafter"/>
</dbReference>
<keyword evidence="8" id="KW-1185">Reference proteome</keyword>
<sequence>MAEGEENPVQPGGFADREEDLGNLDVGSSSLERRALLKLDLLIIPMLSLFYFLSYLDRSNLGNVRIVGLQKDLHMSDSNFSMALTATSM</sequence>
<reference evidence="7" key="1">
    <citation type="submission" date="2017-12" db="EMBL/GenBank/DDBJ databases">
        <title>Gene loss provides genomic basis for host adaptation in cereal stripe rust fungi.</title>
        <authorList>
            <person name="Xia C."/>
        </authorList>
    </citation>
    <scope>NUCLEOTIDE SEQUENCE [LARGE SCALE GENOMIC DNA]</scope>
    <source>
        <strain evidence="7">93-210</strain>
    </source>
</reference>
<feature type="region of interest" description="Disordered" evidence="6">
    <location>
        <begin position="1"/>
        <end position="22"/>
    </location>
</feature>
<proteinExistence type="predicted"/>
<dbReference type="EMBL" id="PKSL01000108">
    <property type="protein sequence ID" value="POW04729.1"/>
    <property type="molecule type" value="Genomic_DNA"/>
</dbReference>
<dbReference type="GO" id="GO:0016020">
    <property type="term" value="C:membrane"/>
    <property type="evidence" value="ECO:0007669"/>
    <property type="project" value="UniProtKB-SubCell"/>
</dbReference>
<dbReference type="Gene3D" id="1.20.1250.20">
    <property type="entry name" value="MFS general substrate transporter like domains"/>
    <property type="match status" value="1"/>
</dbReference>
<keyword evidence="2" id="KW-0813">Transport</keyword>
<evidence type="ECO:0000256" key="2">
    <source>
        <dbReference type="ARBA" id="ARBA00022448"/>
    </source>
</evidence>
<comment type="subcellular location">
    <subcellularLocation>
        <location evidence="1">Membrane</location>
        <topology evidence="1">Multi-pass membrane protein</topology>
    </subcellularLocation>
</comment>
<keyword evidence="4" id="KW-1133">Transmembrane helix</keyword>
<evidence type="ECO:0000256" key="4">
    <source>
        <dbReference type="ARBA" id="ARBA00022989"/>
    </source>
</evidence>
<dbReference type="PANTHER" id="PTHR43791:SF85">
    <property type="entry name" value="TRANSPORTER, PUTATIVE (AFU_ORTHOLOGUE AFUA_6G00710)-RELATED"/>
    <property type="match status" value="1"/>
</dbReference>
<evidence type="ECO:0000313" key="8">
    <source>
        <dbReference type="Proteomes" id="UP000239156"/>
    </source>
</evidence>
<dbReference type="AlphaFoldDB" id="A0A2S4V5A9"/>
<evidence type="ECO:0000256" key="3">
    <source>
        <dbReference type="ARBA" id="ARBA00022692"/>
    </source>
</evidence>
<comment type="caution">
    <text evidence="7">The sequence shown here is derived from an EMBL/GenBank/DDBJ whole genome shotgun (WGS) entry which is preliminary data.</text>
</comment>
<accession>A0A2S4V5A9</accession>
<dbReference type="InterPro" id="IPR036259">
    <property type="entry name" value="MFS_trans_sf"/>
</dbReference>
<dbReference type="Proteomes" id="UP000239156">
    <property type="component" value="Unassembled WGS sequence"/>
</dbReference>
<protein>
    <recommendedName>
        <fullName evidence="9">Major facilitator superfamily (MFS) profile domain-containing protein</fullName>
    </recommendedName>
</protein>
<evidence type="ECO:0008006" key="9">
    <source>
        <dbReference type="Google" id="ProtNLM"/>
    </source>
</evidence>